<dbReference type="AlphaFoldDB" id="A0A1X7D649"/>
<reference evidence="2" key="1">
    <citation type="submission" date="2017-04" db="EMBL/GenBank/DDBJ databases">
        <authorList>
            <person name="Varghese N."/>
            <person name="Submissions S."/>
        </authorList>
    </citation>
    <scope>NUCLEOTIDE SEQUENCE [LARGE SCALE GENOMIC DNA]</scope>
    <source>
        <strain evidence="2">K3S</strain>
    </source>
</reference>
<accession>A0A1X7D649</accession>
<dbReference type="RefSeq" id="WP_085101127.1">
    <property type="nucleotide sequence ID" value="NZ_FWZU01000002.1"/>
</dbReference>
<dbReference type="Pfam" id="PF12059">
    <property type="entry name" value="DUF3540"/>
    <property type="match status" value="1"/>
</dbReference>
<dbReference type="InterPro" id="IPR021927">
    <property type="entry name" value="DUF3540"/>
</dbReference>
<protein>
    <recommendedName>
        <fullName evidence="3">DUF3540 domain-containing protein</fullName>
    </recommendedName>
</protein>
<proteinExistence type="predicted"/>
<evidence type="ECO:0000313" key="2">
    <source>
        <dbReference type="Proteomes" id="UP000192906"/>
    </source>
</evidence>
<keyword evidence="2" id="KW-1185">Reference proteome</keyword>
<organism evidence="1 2">
    <name type="scientific">Desulfovibrio gilichinskyi</name>
    <dbReference type="NCBI Taxonomy" id="1519643"/>
    <lineage>
        <taxon>Bacteria</taxon>
        <taxon>Pseudomonadati</taxon>
        <taxon>Thermodesulfobacteriota</taxon>
        <taxon>Desulfovibrionia</taxon>
        <taxon>Desulfovibrionales</taxon>
        <taxon>Desulfovibrionaceae</taxon>
        <taxon>Desulfovibrio</taxon>
    </lineage>
</organism>
<sequence>MDNLARKHEQVAPQLEYGQILSEGDHLKVSTSFGEVEAKCAVSCLVRPEKGDSVLLSLDGLGGAWVLSVLTRAGDTPTSLELEGDSVLRIKGGSLSVVSDEELNCISGKAALHAAKVDISADSVSLTSRLFVSNVEKVKRVAVTIDEISQEFTRRVKNYFRFTKEHEDCQAESRRQLVDETMTIHSKNTIIVSEEHVKIDGELIHMG</sequence>
<dbReference type="Proteomes" id="UP000192906">
    <property type="component" value="Unassembled WGS sequence"/>
</dbReference>
<evidence type="ECO:0008006" key="3">
    <source>
        <dbReference type="Google" id="ProtNLM"/>
    </source>
</evidence>
<dbReference type="OrthoDB" id="5432037at2"/>
<dbReference type="EMBL" id="FWZU01000002">
    <property type="protein sequence ID" value="SMF09557.1"/>
    <property type="molecule type" value="Genomic_DNA"/>
</dbReference>
<evidence type="ECO:0000313" key="1">
    <source>
        <dbReference type="EMBL" id="SMF09557.1"/>
    </source>
</evidence>
<gene>
    <name evidence="1" type="ORF">SAMN06295933_1702</name>
</gene>
<dbReference type="STRING" id="1519643.SAMN06295933_1702"/>
<name>A0A1X7D649_9BACT</name>